<dbReference type="InterPro" id="IPR037401">
    <property type="entry name" value="SnoaL-like"/>
</dbReference>
<evidence type="ECO:0000313" key="4">
    <source>
        <dbReference type="Proteomes" id="UP000462014"/>
    </source>
</evidence>
<dbReference type="Proteomes" id="UP000462014">
    <property type="component" value="Unassembled WGS sequence"/>
</dbReference>
<dbReference type="InterPro" id="IPR032710">
    <property type="entry name" value="NTF2-like_dom_sf"/>
</dbReference>
<evidence type="ECO:0000259" key="2">
    <source>
        <dbReference type="Pfam" id="PF13474"/>
    </source>
</evidence>
<feature type="chain" id="PRO_5029810082" evidence="1">
    <location>
        <begin position="20"/>
        <end position="139"/>
    </location>
</feature>
<dbReference type="RefSeq" id="WP_157563662.1">
    <property type="nucleotide sequence ID" value="NZ_WPIK01000002.1"/>
</dbReference>
<dbReference type="AlphaFoldDB" id="A0A7K1SSK3"/>
<organism evidence="3 4">
    <name type="scientific">Mucilaginibacter arboris</name>
    <dbReference type="NCBI Taxonomy" id="2682090"/>
    <lineage>
        <taxon>Bacteria</taxon>
        <taxon>Pseudomonadati</taxon>
        <taxon>Bacteroidota</taxon>
        <taxon>Sphingobacteriia</taxon>
        <taxon>Sphingobacteriales</taxon>
        <taxon>Sphingobacteriaceae</taxon>
        <taxon>Mucilaginibacter</taxon>
    </lineage>
</organism>
<protein>
    <submittedName>
        <fullName evidence="3">DUF4440 domain-containing protein</fullName>
    </submittedName>
</protein>
<evidence type="ECO:0000256" key="1">
    <source>
        <dbReference type="SAM" id="SignalP"/>
    </source>
</evidence>
<gene>
    <name evidence="3" type="ORF">GO621_01925</name>
</gene>
<evidence type="ECO:0000313" key="3">
    <source>
        <dbReference type="EMBL" id="MVN20292.1"/>
    </source>
</evidence>
<keyword evidence="1" id="KW-0732">Signal</keyword>
<name>A0A7K1SSK3_9SPHI</name>
<keyword evidence="4" id="KW-1185">Reference proteome</keyword>
<comment type="caution">
    <text evidence="3">The sequence shown here is derived from an EMBL/GenBank/DDBJ whole genome shotgun (WGS) entry which is preliminary data.</text>
</comment>
<sequence length="139" mass="16230">MKTTFLFCLMLLLATFSSAQDKKAITNLLEKQRLAWNRGDLEGYMSGYWKSDSLLFVGKDGPKFGWKTTWDNYKKTYLGEDSMGTLTFNILQINIIDIKNAFVLGAWNLKREKDEPKGFFTLWLRRIRGEWKIVCDHTS</sequence>
<dbReference type="Pfam" id="PF13474">
    <property type="entry name" value="SnoaL_3"/>
    <property type="match status" value="1"/>
</dbReference>
<dbReference type="EMBL" id="WPIK01000002">
    <property type="protein sequence ID" value="MVN20292.1"/>
    <property type="molecule type" value="Genomic_DNA"/>
</dbReference>
<feature type="signal peptide" evidence="1">
    <location>
        <begin position="1"/>
        <end position="19"/>
    </location>
</feature>
<dbReference type="Gene3D" id="3.10.450.50">
    <property type="match status" value="1"/>
</dbReference>
<proteinExistence type="predicted"/>
<accession>A0A7K1SSK3</accession>
<dbReference type="SUPFAM" id="SSF54427">
    <property type="entry name" value="NTF2-like"/>
    <property type="match status" value="1"/>
</dbReference>
<reference evidence="3 4" key="1">
    <citation type="submission" date="2019-12" db="EMBL/GenBank/DDBJ databases">
        <title>Mucilaginibacter sp. HMF7410 genome sequencing and assembly.</title>
        <authorList>
            <person name="Kang H."/>
            <person name="Cha I."/>
            <person name="Kim H."/>
            <person name="Joh K."/>
        </authorList>
    </citation>
    <scope>NUCLEOTIDE SEQUENCE [LARGE SCALE GENOMIC DNA]</scope>
    <source>
        <strain evidence="3 4">HMF7410</strain>
    </source>
</reference>
<feature type="domain" description="SnoaL-like" evidence="2">
    <location>
        <begin position="34"/>
        <end position="139"/>
    </location>
</feature>